<gene>
    <name evidence="7" type="ORF">GKJPGBOP_02091</name>
</gene>
<dbReference type="GO" id="GO:0005737">
    <property type="term" value="C:cytoplasm"/>
    <property type="evidence" value="ECO:0007669"/>
    <property type="project" value="UniProtKB-ARBA"/>
</dbReference>
<organism evidence="7 8">
    <name type="scientific">Streptomyces paromomycinus</name>
    <name type="common">Streptomyces rimosus subsp. paromomycinus</name>
    <dbReference type="NCBI Taxonomy" id="92743"/>
    <lineage>
        <taxon>Bacteria</taxon>
        <taxon>Bacillati</taxon>
        <taxon>Actinomycetota</taxon>
        <taxon>Actinomycetes</taxon>
        <taxon>Kitasatosporales</taxon>
        <taxon>Streptomycetaceae</taxon>
        <taxon>Streptomyces</taxon>
    </lineage>
</organism>
<feature type="compositionally biased region" description="Basic and acidic residues" evidence="5">
    <location>
        <begin position="1"/>
        <end position="31"/>
    </location>
</feature>
<dbReference type="InterPro" id="IPR018967">
    <property type="entry name" value="FeS-contain_CDGSH-typ"/>
</dbReference>
<dbReference type="GO" id="GO:0046872">
    <property type="term" value="F:metal ion binding"/>
    <property type="evidence" value="ECO:0007669"/>
    <property type="project" value="UniProtKB-KW"/>
</dbReference>
<sequence length="100" mass="11147">MRSDPSEQERASVPERAEWAERAPKEARRVVQDPGGPVLVEGPVEVESDDGTVARSDRPFVALCMCRRSRTYPWCDTSHRGRKRPPAARTAGDASERGEQ</sequence>
<evidence type="ECO:0000256" key="4">
    <source>
        <dbReference type="ARBA" id="ARBA00023014"/>
    </source>
</evidence>
<dbReference type="Gene3D" id="3.40.5.90">
    <property type="entry name" value="CDGSH iron-sulfur domain, mitoNEET-type"/>
    <property type="match status" value="1"/>
</dbReference>
<evidence type="ECO:0000313" key="8">
    <source>
        <dbReference type="Proteomes" id="UP000286746"/>
    </source>
</evidence>
<evidence type="ECO:0000313" key="7">
    <source>
        <dbReference type="EMBL" id="GCD42428.1"/>
    </source>
</evidence>
<dbReference type="AlphaFoldDB" id="A0A401VZB2"/>
<keyword evidence="4" id="KW-0411">Iron-sulfur</keyword>
<dbReference type="SMART" id="SM00704">
    <property type="entry name" value="ZnF_CDGSH"/>
    <property type="match status" value="1"/>
</dbReference>
<protein>
    <recommendedName>
        <fullName evidence="6">Iron-binding zinc finger CDGSH type domain-containing protein</fullName>
    </recommendedName>
</protein>
<comment type="caution">
    <text evidence="7">The sequence shown here is derived from an EMBL/GenBank/DDBJ whole genome shotgun (WGS) entry which is preliminary data.</text>
</comment>
<dbReference type="EMBL" id="BHZD01000001">
    <property type="protein sequence ID" value="GCD42428.1"/>
    <property type="molecule type" value="Genomic_DNA"/>
</dbReference>
<evidence type="ECO:0000259" key="6">
    <source>
        <dbReference type="SMART" id="SM00704"/>
    </source>
</evidence>
<name>A0A401VZB2_STREY</name>
<reference evidence="7 8" key="1">
    <citation type="submission" date="2018-11" db="EMBL/GenBank/DDBJ databases">
        <title>Whole genome sequence of Streptomyces paromomycinus NBRC 15454(T).</title>
        <authorList>
            <person name="Komaki H."/>
            <person name="Tamura T."/>
        </authorList>
    </citation>
    <scope>NUCLEOTIDE SEQUENCE [LARGE SCALE GENOMIC DNA]</scope>
    <source>
        <strain evidence="7 8">NBRC 15454</strain>
    </source>
</reference>
<keyword evidence="2" id="KW-0479">Metal-binding</keyword>
<keyword evidence="3" id="KW-0408">Iron</keyword>
<evidence type="ECO:0000256" key="1">
    <source>
        <dbReference type="ARBA" id="ARBA00022714"/>
    </source>
</evidence>
<keyword evidence="1" id="KW-0001">2Fe-2S</keyword>
<evidence type="ECO:0000256" key="3">
    <source>
        <dbReference type="ARBA" id="ARBA00023004"/>
    </source>
</evidence>
<evidence type="ECO:0000256" key="2">
    <source>
        <dbReference type="ARBA" id="ARBA00022723"/>
    </source>
</evidence>
<feature type="domain" description="Iron-binding zinc finger CDGSH type" evidence="6">
    <location>
        <begin position="41"/>
        <end position="85"/>
    </location>
</feature>
<feature type="region of interest" description="Disordered" evidence="5">
    <location>
        <begin position="75"/>
        <end position="100"/>
    </location>
</feature>
<proteinExistence type="predicted"/>
<dbReference type="RefSeq" id="WP_125053808.1">
    <property type="nucleotide sequence ID" value="NZ_BHZD01000001.1"/>
</dbReference>
<keyword evidence="8" id="KW-1185">Reference proteome</keyword>
<feature type="compositionally biased region" description="Low complexity" evidence="5">
    <location>
        <begin position="34"/>
        <end position="43"/>
    </location>
</feature>
<accession>A0A401VZB2</accession>
<dbReference type="Proteomes" id="UP000286746">
    <property type="component" value="Unassembled WGS sequence"/>
</dbReference>
<dbReference type="GO" id="GO:0051537">
    <property type="term" value="F:2 iron, 2 sulfur cluster binding"/>
    <property type="evidence" value="ECO:0007669"/>
    <property type="project" value="UniProtKB-KW"/>
</dbReference>
<feature type="region of interest" description="Disordered" evidence="5">
    <location>
        <begin position="1"/>
        <end position="43"/>
    </location>
</feature>
<evidence type="ECO:0000256" key="5">
    <source>
        <dbReference type="SAM" id="MobiDB-lite"/>
    </source>
</evidence>
<dbReference type="Pfam" id="PF09360">
    <property type="entry name" value="zf-CDGSH"/>
    <property type="match status" value="1"/>
</dbReference>
<dbReference type="InterPro" id="IPR042216">
    <property type="entry name" value="MitoNEET_CISD"/>
</dbReference>